<comment type="caution">
    <text evidence="3">The sequence shown here is derived from an EMBL/GenBank/DDBJ whole genome shotgun (WGS) entry which is preliminary data.</text>
</comment>
<feature type="compositionally biased region" description="Polar residues" evidence="1">
    <location>
        <begin position="77"/>
        <end position="87"/>
    </location>
</feature>
<feature type="signal peptide" evidence="2">
    <location>
        <begin position="1"/>
        <end position="16"/>
    </location>
</feature>
<dbReference type="Proteomes" id="UP001501391">
    <property type="component" value="Unassembled WGS sequence"/>
</dbReference>
<evidence type="ECO:0000313" key="4">
    <source>
        <dbReference type="Proteomes" id="UP001501391"/>
    </source>
</evidence>
<gene>
    <name evidence="3" type="ORF">GCM10009787_23840</name>
</gene>
<reference evidence="4" key="1">
    <citation type="journal article" date="2019" name="Int. J. Syst. Evol. Microbiol.">
        <title>The Global Catalogue of Microorganisms (GCM) 10K type strain sequencing project: providing services to taxonomists for standard genome sequencing and annotation.</title>
        <authorList>
            <consortium name="The Broad Institute Genomics Platform"/>
            <consortium name="The Broad Institute Genome Sequencing Center for Infectious Disease"/>
            <person name="Wu L."/>
            <person name="Ma J."/>
        </authorList>
    </citation>
    <scope>NUCLEOTIDE SEQUENCE [LARGE SCALE GENOMIC DNA]</scope>
    <source>
        <strain evidence="4">JCM 14924</strain>
    </source>
</reference>
<sequence>MAAWAGAAVRAIPAVAAATAAAVRAFFGEAMRRMKETDTENLLRRGQGIARMGRTTSCGRMRRRRGPGGLVAPGDVVQTSRPGSRPQ</sequence>
<feature type="chain" id="PRO_5047521623" evidence="2">
    <location>
        <begin position="17"/>
        <end position="87"/>
    </location>
</feature>
<accession>A0ABP5N7I2</accession>
<keyword evidence="2" id="KW-0732">Signal</keyword>
<feature type="region of interest" description="Disordered" evidence="1">
    <location>
        <begin position="46"/>
        <end position="87"/>
    </location>
</feature>
<proteinExistence type="predicted"/>
<evidence type="ECO:0000256" key="1">
    <source>
        <dbReference type="SAM" id="MobiDB-lite"/>
    </source>
</evidence>
<protein>
    <submittedName>
        <fullName evidence="3">Uncharacterized protein</fullName>
    </submittedName>
</protein>
<name>A0ABP5N7I2_9ACTN</name>
<evidence type="ECO:0000256" key="2">
    <source>
        <dbReference type="SAM" id="SignalP"/>
    </source>
</evidence>
<dbReference type="EMBL" id="BAAAOQ010000007">
    <property type="protein sequence ID" value="GAA2195095.1"/>
    <property type="molecule type" value="Genomic_DNA"/>
</dbReference>
<evidence type="ECO:0000313" key="3">
    <source>
        <dbReference type="EMBL" id="GAA2195095.1"/>
    </source>
</evidence>
<keyword evidence="4" id="KW-1185">Reference proteome</keyword>
<organism evidence="3 4">
    <name type="scientific">Streptomyces bangladeshensis</name>
    <dbReference type="NCBI Taxonomy" id="295352"/>
    <lineage>
        <taxon>Bacteria</taxon>
        <taxon>Bacillati</taxon>
        <taxon>Actinomycetota</taxon>
        <taxon>Actinomycetes</taxon>
        <taxon>Kitasatosporales</taxon>
        <taxon>Streptomycetaceae</taxon>
        <taxon>Streptomyces</taxon>
    </lineage>
</organism>